<accession>A0ABY5DFB7</accession>
<reference evidence="1" key="1">
    <citation type="submission" date="2022-06" db="EMBL/GenBank/DDBJ databases">
        <authorList>
            <person name="Ping M."/>
        </authorList>
    </citation>
    <scope>NUCLEOTIDE SEQUENCE</scope>
    <source>
        <strain evidence="1">JCM11759T</strain>
    </source>
</reference>
<dbReference type="Proteomes" id="UP001055940">
    <property type="component" value="Chromosome"/>
</dbReference>
<proteinExistence type="predicted"/>
<keyword evidence="2" id="KW-1185">Reference proteome</keyword>
<gene>
    <name evidence="1" type="ORF">NE857_14095</name>
</gene>
<dbReference type="EMBL" id="CP099837">
    <property type="protein sequence ID" value="USY22635.1"/>
    <property type="molecule type" value="Genomic_DNA"/>
</dbReference>
<evidence type="ECO:0000313" key="2">
    <source>
        <dbReference type="Proteomes" id="UP001055940"/>
    </source>
</evidence>
<evidence type="ECO:0000313" key="1">
    <source>
        <dbReference type="EMBL" id="USY22635.1"/>
    </source>
</evidence>
<sequence>MSTEDDLFPPHTRQERANAKFDTLSEILREAHNPEIDPRRSLIAADEAFSRLHAWISRGGLLPQPWHHHDCPLSRNS</sequence>
<dbReference type="RefSeq" id="WP_254421402.1">
    <property type="nucleotide sequence ID" value="NZ_BAAAJB010000032.1"/>
</dbReference>
<protein>
    <submittedName>
        <fullName evidence="1">Uncharacterized protein</fullName>
    </submittedName>
</protein>
<name>A0ABY5DFB7_9ACTN</name>
<organism evidence="1 2">
    <name type="scientific">Nocardiopsis exhalans</name>
    <dbReference type="NCBI Taxonomy" id="163604"/>
    <lineage>
        <taxon>Bacteria</taxon>
        <taxon>Bacillati</taxon>
        <taxon>Actinomycetota</taxon>
        <taxon>Actinomycetes</taxon>
        <taxon>Streptosporangiales</taxon>
        <taxon>Nocardiopsidaceae</taxon>
        <taxon>Nocardiopsis</taxon>
    </lineage>
</organism>